<reference evidence="2 3" key="1">
    <citation type="journal article" date="2013" name="BMC Genomics">
        <title>Comparative genomics of parasitic silkworm microsporidia reveal an association between genome expansion and host adaptation.</title>
        <authorList>
            <person name="Pan G."/>
            <person name="Xu J."/>
            <person name="Li T."/>
            <person name="Xia Q."/>
            <person name="Liu S.L."/>
            <person name="Zhang G."/>
            <person name="Li S."/>
            <person name="Li C."/>
            <person name="Liu H."/>
            <person name="Yang L."/>
            <person name="Liu T."/>
            <person name="Zhang X."/>
            <person name="Wu Z."/>
            <person name="Fan W."/>
            <person name="Dang X."/>
            <person name="Xiang H."/>
            <person name="Tao M."/>
            <person name="Li Y."/>
            <person name="Hu J."/>
            <person name="Li Z."/>
            <person name="Lin L."/>
            <person name="Luo J."/>
            <person name="Geng L."/>
            <person name="Wang L."/>
            <person name="Long M."/>
            <person name="Wan Y."/>
            <person name="He N."/>
            <person name="Zhang Z."/>
            <person name="Lu C."/>
            <person name="Keeling P.J."/>
            <person name="Wang J."/>
            <person name="Xiang Z."/>
            <person name="Zhou Z."/>
        </authorList>
    </citation>
    <scope>NUCLEOTIDE SEQUENCE [LARGE SCALE GENOMIC DNA]</scope>
    <source>
        <strain evidence="3">CQ1 / CVCC 102059</strain>
    </source>
</reference>
<feature type="region of interest" description="Disordered" evidence="1">
    <location>
        <begin position="261"/>
        <end position="306"/>
    </location>
</feature>
<dbReference type="EMBL" id="KB908946">
    <property type="protein sequence ID" value="EOB14121.1"/>
    <property type="molecule type" value="Genomic_DNA"/>
</dbReference>
<dbReference type="HOGENOM" id="CLU_510987_0_0_1"/>
<feature type="compositionally biased region" description="Low complexity" evidence="1">
    <location>
        <begin position="296"/>
        <end position="306"/>
    </location>
</feature>
<accession>R0KTH7</accession>
<feature type="compositionally biased region" description="Basic and acidic residues" evidence="1">
    <location>
        <begin position="261"/>
        <end position="278"/>
    </location>
</feature>
<evidence type="ECO:0000313" key="3">
    <source>
        <dbReference type="Proteomes" id="UP000016927"/>
    </source>
</evidence>
<dbReference type="AlphaFoldDB" id="R0KTH7"/>
<feature type="region of interest" description="Disordered" evidence="1">
    <location>
        <begin position="403"/>
        <end position="424"/>
    </location>
</feature>
<dbReference type="VEuPathDB" id="MicrosporidiaDB:NBO_38g0030"/>
<keyword evidence="3" id="KW-1185">Reference proteome</keyword>
<proteinExistence type="predicted"/>
<protein>
    <submittedName>
        <fullName evidence="2">Uncharacterized protein</fullName>
    </submittedName>
</protein>
<organism evidence="2 3">
    <name type="scientific">Nosema bombycis (strain CQ1 / CVCC 102059)</name>
    <name type="common">Microsporidian parasite</name>
    <name type="synonym">Pebrine of silkworm</name>
    <dbReference type="NCBI Taxonomy" id="578461"/>
    <lineage>
        <taxon>Eukaryota</taxon>
        <taxon>Fungi</taxon>
        <taxon>Fungi incertae sedis</taxon>
        <taxon>Microsporidia</taxon>
        <taxon>Nosematidae</taxon>
        <taxon>Nosema</taxon>
    </lineage>
</organism>
<name>R0KTH7_NOSB1</name>
<evidence type="ECO:0000256" key="1">
    <source>
        <dbReference type="SAM" id="MobiDB-lite"/>
    </source>
</evidence>
<gene>
    <name evidence="2" type="ORF">NBO_38g0030</name>
</gene>
<dbReference type="OrthoDB" id="2189784at2759"/>
<sequence length="533" mass="61600">MNVMRDNNLMNNTLDILKRYKWTPTYKNIEKIKILYKIYAIEKSLFIEEIKGMVHEMHKQKRRYNIKGRLNVESSDLKVESNVQKINNVQDTLNNTSCISNPTPNIINPHNLDPPNSSSIISLFSNVSTIDDLSKVDFYKKEFNIKKSKRESGPSFSNTIKNLIDLIFIHRDESLGKSYLKKIYKLDPNQFLKNLKENQKEDVFFSKALRMGLQQENKKDKNEIYNLILDLPFYKKEDYWSVALRRGLWLCKEGREGFGECKGREEDKGSGEDKEGVKENLTSLNNPPINLDHIDPPTTTQSSPITTSHSLYSYSTLKDSYLDLSQFNESKLILESKIEIEEILKDTKEVNLRKSIPKGIVMKESSIVIYKKLSKFILSMKVYQIEKEGIQIIIEMGGSKGRGKYGGSDQDKANPNSYSNLNPHDNPPIQSPYFRLGSINGKLFYEILNGNLKERKFIDQDLENKDFIYFELISSGSKLKMNINSRVYNLTFFRIEKIVIGEGSREEGSTPHFKGVINKFLLVEGSDYKNCRM</sequence>
<feature type="compositionally biased region" description="Polar residues" evidence="1">
    <location>
        <begin position="413"/>
        <end position="423"/>
    </location>
</feature>
<evidence type="ECO:0000313" key="2">
    <source>
        <dbReference type="EMBL" id="EOB14121.1"/>
    </source>
</evidence>
<dbReference type="Proteomes" id="UP000016927">
    <property type="component" value="Unassembled WGS sequence"/>
</dbReference>